<name>A0A6N7EJ89_9MICO</name>
<reference evidence="3 4" key="1">
    <citation type="submission" date="2019-10" db="EMBL/GenBank/DDBJ databases">
        <title>Georgenia wutianyii sp. nov. and Georgenia yuyongxinii sp. nov. isolated from plateau pika (Ochotona curzoniae) in the Qinghai-Tibet plateau of China.</title>
        <authorList>
            <person name="Tian Z."/>
        </authorList>
    </citation>
    <scope>NUCLEOTIDE SEQUENCE [LARGE SCALE GENOMIC DNA]</scope>
    <source>
        <strain evidence="3 4">JCM 19765</strain>
    </source>
</reference>
<evidence type="ECO:0000256" key="2">
    <source>
        <dbReference type="SAM" id="SignalP"/>
    </source>
</evidence>
<evidence type="ECO:0000313" key="4">
    <source>
        <dbReference type="Proteomes" id="UP000437709"/>
    </source>
</evidence>
<gene>
    <name evidence="3" type="ORF">GB881_04195</name>
</gene>
<feature type="region of interest" description="Disordered" evidence="1">
    <location>
        <begin position="22"/>
        <end position="100"/>
    </location>
</feature>
<dbReference type="AlphaFoldDB" id="A0A6N7EJ89"/>
<accession>A0A6N7EJ89</accession>
<dbReference type="RefSeq" id="WP_152195774.1">
    <property type="nucleotide sequence ID" value="NZ_VUKD01000004.1"/>
</dbReference>
<dbReference type="EMBL" id="WHPC01000008">
    <property type="protein sequence ID" value="MPV36256.1"/>
    <property type="molecule type" value="Genomic_DNA"/>
</dbReference>
<evidence type="ECO:0000313" key="3">
    <source>
        <dbReference type="EMBL" id="MPV36256.1"/>
    </source>
</evidence>
<sequence>MQRTGTAMAAAAAAALLLTACSAVGPEEPDEPSAPTTTAGPTQDPPPTSAAPTEEPTDDTSEPPSAGSPLPADYPWEPRAEPPPQNDGAVDGEPWIGGLSTRDVDGFVEIAHDGEPTYAVTGVEIYEEGPDQSRVVVTYEGGTGLSGLNLSVAGATDFPPDVVLPGGVDTGLVFLTGAHEPLGGGLEPGTVVEPPAGSRIAGVSIGAPEPEMGTGLYVGLEEGAVLWAVVDHPGVLVLVVTDPEATG</sequence>
<dbReference type="OrthoDB" id="9930556at2"/>
<organism evidence="3 4">
    <name type="scientific">Georgenia subflava</name>
    <dbReference type="NCBI Taxonomy" id="1622177"/>
    <lineage>
        <taxon>Bacteria</taxon>
        <taxon>Bacillati</taxon>
        <taxon>Actinomycetota</taxon>
        <taxon>Actinomycetes</taxon>
        <taxon>Micrococcales</taxon>
        <taxon>Bogoriellaceae</taxon>
        <taxon>Georgenia</taxon>
    </lineage>
</organism>
<protein>
    <submittedName>
        <fullName evidence="3">Uncharacterized protein</fullName>
    </submittedName>
</protein>
<feature type="chain" id="PRO_5038690632" evidence="2">
    <location>
        <begin position="26"/>
        <end position="247"/>
    </location>
</feature>
<keyword evidence="2" id="KW-0732">Signal</keyword>
<keyword evidence="4" id="KW-1185">Reference proteome</keyword>
<evidence type="ECO:0000256" key="1">
    <source>
        <dbReference type="SAM" id="MobiDB-lite"/>
    </source>
</evidence>
<dbReference type="Proteomes" id="UP000437709">
    <property type="component" value="Unassembled WGS sequence"/>
</dbReference>
<feature type="signal peptide" evidence="2">
    <location>
        <begin position="1"/>
        <end position="25"/>
    </location>
</feature>
<dbReference type="PROSITE" id="PS51257">
    <property type="entry name" value="PROKAR_LIPOPROTEIN"/>
    <property type="match status" value="1"/>
</dbReference>
<comment type="caution">
    <text evidence="3">The sequence shown here is derived from an EMBL/GenBank/DDBJ whole genome shotgun (WGS) entry which is preliminary data.</text>
</comment>
<proteinExistence type="predicted"/>